<proteinExistence type="predicted"/>
<dbReference type="Gene3D" id="1.20.120.450">
    <property type="entry name" value="dinb family like domain"/>
    <property type="match status" value="1"/>
</dbReference>
<dbReference type="InterPro" id="IPR034660">
    <property type="entry name" value="DinB/YfiT-like"/>
</dbReference>
<dbReference type="EMBL" id="JAFBCV010000008">
    <property type="protein sequence ID" value="MBM7839455.1"/>
    <property type="molecule type" value="Genomic_DNA"/>
</dbReference>
<evidence type="ECO:0000259" key="1">
    <source>
        <dbReference type="Pfam" id="PF12867"/>
    </source>
</evidence>
<dbReference type="RefSeq" id="WP_204466700.1">
    <property type="nucleotide sequence ID" value="NZ_JAFBCV010000008.1"/>
</dbReference>
<comment type="caution">
    <text evidence="2">The sequence shown here is derived from an EMBL/GenBank/DDBJ whole genome shotgun (WGS) entry which is preliminary data.</text>
</comment>
<reference evidence="2" key="1">
    <citation type="submission" date="2021-01" db="EMBL/GenBank/DDBJ databases">
        <title>Genomic Encyclopedia of Type Strains, Phase IV (KMG-IV): sequencing the most valuable type-strain genomes for metagenomic binning, comparative biology and taxonomic classification.</title>
        <authorList>
            <person name="Goeker M."/>
        </authorList>
    </citation>
    <scope>NUCLEOTIDE SEQUENCE</scope>
    <source>
        <strain evidence="2">DSM 21943</strain>
    </source>
</reference>
<evidence type="ECO:0000313" key="2">
    <source>
        <dbReference type="EMBL" id="MBM7839455.1"/>
    </source>
</evidence>
<gene>
    <name evidence="2" type="ORF">JOC54_002735</name>
</gene>
<keyword evidence="3" id="KW-1185">Reference proteome</keyword>
<organism evidence="2 3">
    <name type="scientific">Shouchella xiaoxiensis</name>
    <dbReference type="NCBI Taxonomy" id="766895"/>
    <lineage>
        <taxon>Bacteria</taxon>
        <taxon>Bacillati</taxon>
        <taxon>Bacillota</taxon>
        <taxon>Bacilli</taxon>
        <taxon>Bacillales</taxon>
        <taxon>Bacillaceae</taxon>
        <taxon>Shouchella</taxon>
    </lineage>
</organism>
<sequence length="182" mass="21827">MKRKHLETHFTKLLNQRAVMLEVMIPYAGEEWTRPNEEKWSFGETYLHLYLLLKWFRRLNQVYLPIASKLAYPFRNKPSDWQSENVYELYQQKNQKTMKAPFFLMPPNTTKLQPQFHDILTILDEETDKLAMLVCHLDEDIAGHIRYPDPLAGNPNLLQAIDLLAIHEQHHFRLCKQYYKLE</sequence>
<dbReference type="Proteomes" id="UP001179280">
    <property type="component" value="Unassembled WGS sequence"/>
</dbReference>
<feature type="domain" description="DinB-like" evidence="1">
    <location>
        <begin position="16"/>
        <end position="173"/>
    </location>
</feature>
<dbReference type="SUPFAM" id="SSF109854">
    <property type="entry name" value="DinB/YfiT-like putative metalloenzymes"/>
    <property type="match status" value="1"/>
</dbReference>
<evidence type="ECO:0000313" key="3">
    <source>
        <dbReference type="Proteomes" id="UP001179280"/>
    </source>
</evidence>
<dbReference type="InterPro" id="IPR024775">
    <property type="entry name" value="DinB-like"/>
</dbReference>
<accession>A0ABS2SV99</accession>
<name>A0ABS2SV99_9BACI</name>
<dbReference type="Pfam" id="PF12867">
    <property type="entry name" value="DinB_2"/>
    <property type="match status" value="1"/>
</dbReference>
<protein>
    <recommendedName>
        <fullName evidence="1">DinB-like domain-containing protein</fullName>
    </recommendedName>
</protein>